<dbReference type="Pfam" id="PF06749">
    <property type="entry name" value="DUF1218"/>
    <property type="match status" value="1"/>
</dbReference>
<dbReference type="InterPro" id="IPR003388">
    <property type="entry name" value="Reticulon"/>
</dbReference>
<dbReference type="AlphaFoldDB" id="A0A835JY76"/>
<dbReference type="Pfam" id="PF02453">
    <property type="entry name" value="Reticulon"/>
    <property type="match status" value="1"/>
</dbReference>
<protein>
    <recommendedName>
        <fullName evidence="8">Reticulon-like protein</fullName>
    </recommendedName>
</protein>
<evidence type="ECO:0000256" key="8">
    <source>
        <dbReference type="RuleBase" id="RU363132"/>
    </source>
</evidence>
<comment type="caution">
    <text evidence="8">Lacks conserved residue(s) required for the propagation of feature annotation.</text>
</comment>
<evidence type="ECO:0000259" key="9">
    <source>
        <dbReference type="PROSITE" id="PS50845"/>
    </source>
</evidence>
<sequence length="363" mass="40059">MAASISILAVIISLNLVAFVLAIGAESRRSTAKVVADQYDERTYCVYDTDASTVYGLSAFGLLLISQMIVNGVTRCLCFGKGLVTGSCSTTSAIIFFILSWLSFLGAEACLLAGSARNAYHTKYRGFFHQHDLSCATLRRGVFAAGAALTLLSLIGSVLYYWAHSRADTGGWEKHQNEGVGMTSASYPQQQQTIADILLWKNKTLSGGILGGVTAIWLLLGLAEYSLVTVFAHILMLLMIALFTWSKIAGLIKTIPPTSNEIRLPESAFRFFFDQLNETILTFYKTSIRQKGLKTFFVTLAGLYILSFIGSILSTMTFAYLAFYGQNKMQLDEVLGKNYKEMNNLLKDFRSKLFDKIPRGKDD</sequence>
<evidence type="ECO:0000256" key="3">
    <source>
        <dbReference type="ARBA" id="ARBA00022729"/>
    </source>
</evidence>
<keyword evidence="11" id="KW-1185">Reference proteome</keyword>
<comment type="subcellular location">
    <subcellularLocation>
        <location evidence="1 8">Endoplasmic reticulum membrane</location>
        <topology evidence="1 8">Multi-pass membrane protein</topology>
    </subcellularLocation>
</comment>
<dbReference type="PANTHER" id="PTHR31769">
    <property type="entry name" value="OS07G0462200 PROTEIN-RELATED"/>
    <property type="match status" value="1"/>
</dbReference>
<feature type="transmembrane region" description="Helical" evidence="8">
    <location>
        <begin position="215"/>
        <end position="243"/>
    </location>
</feature>
<name>A0A835JY76_9ROSI</name>
<dbReference type="OrthoDB" id="2015495at2759"/>
<dbReference type="EMBL" id="JADGMS010000008">
    <property type="protein sequence ID" value="KAF9677373.1"/>
    <property type="molecule type" value="Genomic_DNA"/>
</dbReference>
<evidence type="ECO:0000256" key="1">
    <source>
        <dbReference type="ARBA" id="ARBA00004477"/>
    </source>
</evidence>
<feature type="transmembrane region" description="Helical" evidence="8">
    <location>
        <begin position="141"/>
        <end position="163"/>
    </location>
</feature>
<dbReference type="InterPro" id="IPR009606">
    <property type="entry name" value="DEAL/Modifying_wall_lignin1/2"/>
</dbReference>
<dbReference type="PROSITE" id="PS50845">
    <property type="entry name" value="RETICULON"/>
    <property type="match status" value="1"/>
</dbReference>
<dbReference type="InterPro" id="IPR052222">
    <property type="entry name" value="DESIGUAL"/>
</dbReference>
<keyword evidence="4 8" id="KW-0256">Endoplasmic reticulum</keyword>
<keyword evidence="3" id="KW-0732">Signal</keyword>
<reference evidence="10 11" key="1">
    <citation type="submission" date="2020-10" db="EMBL/GenBank/DDBJ databases">
        <title>Plant Genome Project.</title>
        <authorList>
            <person name="Zhang R.-G."/>
        </authorList>
    </citation>
    <scope>NUCLEOTIDE SEQUENCE [LARGE SCALE GENOMIC DNA]</scope>
    <source>
        <strain evidence="10">FAFU-HL-1</strain>
        <tissue evidence="10">Leaf</tissue>
    </source>
</reference>
<evidence type="ECO:0000256" key="4">
    <source>
        <dbReference type="ARBA" id="ARBA00022824"/>
    </source>
</evidence>
<evidence type="ECO:0000256" key="5">
    <source>
        <dbReference type="ARBA" id="ARBA00022989"/>
    </source>
</evidence>
<feature type="transmembrane region" description="Helical" evidence="8">
    <location>
        <begin position="295"/>
        <end position="323"/>
    </location>
</feature>
<accession>A0A835JY76</accession>
<keyword evidence="2 8" id="KW-0812">Transmembrane</keyword>
<keyword evidence="6 8" id="KW-0472">Membrane</keyword>
<feature type="transmembrane region" description="Helical" evidence="8">
    <location>
        <begin position="93"/>
        <end position="120"/>
    </location>
</feature>
<feature type="transmembrane region" description="Helical" evidence="8">
    <location>
        <begin position="54"/>
        <end position="73"/>
    </location>
</feature>
<dbReference type="GO" id="GO:0005789">
    <property type="term" value="C:endoplasmic reticulum membrane"/>
    <property type="evidence" value="ECO:0007669"/>
    <property type="project" value="UniProtKB-SubCell"/>
</dbReference>
<comment type="caution">
    <text evidence="10">The sequence shown here is derived from an EMBL/GenBank/DDBJ whole genome shotgun (WGS) entry which is preliminary data.</text>
</comment>
<evidence type="ECO:0000313" key="11">
    <source>
        <dbReference type="Proteomes" id="UP000657918"/>
    </source>
</evidence>
<feature type="transmembrane region" description="Helical" evidence="8">
    <location>
        <begin position="6"/>
        <end position="25"/>
    </location>
</feature>
<evidence type="ECO:0000256" key="6">
    <source>
        <dbReference type="ARBA" id="ARBA00023136"/>
    </source>
</evidence>
<proteinExistence type="inferred from homology"/>
<dbReference type="Proteomes" id="UP000657918">
    <property type="component" value="Chromosome 8"/>
</dbReference>
<evidence type="ECO:0000256" key="7">
    <source>
        <dbReference type="ARBA" id="ARBA00029467"/>
    </source>
</evidence>
<feature type="domain" description="Reticulon" evidence="9">
    <location>
        <begin position="194"/>
        <end position="325"/>
    </location>
</feature>
<evidence type="ECO:0000313" key="10">
    <source>
        <dbReference type="EMBL" id="KAF9677373.1"/>
    </source>
</evidence>
<evidence type="ECO:0000256" key="2">
    <source>
        <dbReference type="ARBA" id="ARBA00022692"/>
    </source>
</evidence>
<gene>
    <name evidence="10" type="ORF">SADUNF_Sadunf08G0100900</name>
</gene>
<keyword evidence="5 8" id="KW-1133">Transmembrane helix</keyword>
<organism evidence="10 11">
    <name type="scientific">Salix dunnii</name>
    <dbReference type="NCBI Taxonomy" id="1413687"/>
    <lineage>
        <taxon>Eukaryota</taxon>
        <taxon>Viridiplantae</taxon>
        <taxon>Streptophyta</taxon>
        <taxon>Embryophyta</taxon>
        <taxon>Tracheophyta</taxon>
        <taxon>Spermatophyta</taxon>
        <taxon>Magnoliopsida</taxon>
        <taxon>eudicotyledons</taxon>
        <taxon>Gunneridae</taxon>
        <taxon>Pentapetalae</taxon>
        <taxon>rosids</taxon>
        <taxon>fabids</taxon>
        <taxon>Malpighiales</taxon>
        <taxon>Salicaceae</taxon>
        <taxon>Saliceae</taxon>
        <taxon>Salix</taxon>
    </lineage>
</organism>
<comment type="similarity">
    <text evidence="7">Belongs to the DESIGUAL family.</text>
</comment>